<proteinExistence type="predicted"/>
<organism evidence="2 3">
    <name type="scientific">Sulfuracidifex tepidarius</name>
    <dbReference type="NCBI Taxonomy" id="1294262"/>
    <lineage>
        <taxon>Archaea</taxon>
        <taxon>Thermoproteota</taxon>
        <taxon>Thermoprotei</taxon>
        <taxon>Sulfolobales</taxon>
        <taxon>Sulfolobaceae</taxon>
        <taxon>Sulfuracidifex</taxon>
    </lineage>
</organism>
<evidence type="ECO:0000313" key="2">
    <source>
        <dbReference type="EMBL" id="BBG26351.1"/>
    </source>
</evidence>
<dbReference type="AlphaFoldDB" id="A0A510E1H9"/>
<gene>
    <name evidence="2" type="ORF">IC007_0859</name>
</gene>
<evidence type="ECO:0000313" key="3">
    <source>
        <dbReference type="Proteomes" id="UP000325030"/>
    </source>
</evidence>
<protein>
    <submittedName>
        <fullName evidence="2">Uncharacterized protein</fullName>
    </submittedName>
</protein>
<name>A0A510E1H9_9CREN</name>
<accession>A0A510E1H9</accession>
<dbReference type="Proteomes" id="UP000325030">
    <property type="component" value="Chromosome"/>
</dbReference>
<sequence>MTESTNSKLVNYPALTDGASPPRDGDFLLLPGNLLYTPSEKGMYSRGFLSTGFKGSPDPAWKIFREAL</sequence>
<reference evidence="3" key="1">
    <citation type="submission" date="2018-09" db="EMBL/GenBank/DDBJ databases">
        <title>Complete Genome Sequencing of Sulfolobus sp. JCM 16834.</title>
        <authorList>
            <person name="Kato S."/>
            <person name="Itoh T."/>
            <person name="Ohkuma M."/>
        </authorList>
    </citation>
    <scope>NUCLEOTIDE SEQUENCE [LARGE SCALE GENOMIC DNA]</scope>
    <source>
        <strain evidence="3">IC-007</strain>
    </source>
</reference>
<feature type="region of interest" description="Disordered" evidence="1">
    <location>
        <begin position="1"/>
        <end position="22"/>
    </location>
</feature>
<evidence type="ECO:0000256" key="1">
    <source>
        <dbReference type="SAM" id="MobiDB-lite"/>
    </source>
</evidence>
<dbReference type="EMBL" id="AP018930">
    <property type="protein sequence ID" value="BBG26351.1"/>
    <property type="molecule type" value="Genomic_DNA"/>
</dbReference>